<accession>A0ABR7Y9F9</accession>
<sequence>MMKTKNLFAIKGQGPIIAFAVVEPTSDPATPNRGGEGNIPDEENLPDGGERVENLPPEQPDVDPLEREEPELDEIEENQPNEQPDIDPLEAPNPDIDEINPDAEPEINELSTPEPNIDRDPVVEPGTNPMGRDHSQFI</sequence>
<evidence type="ECO:0000313" key="3">
    <source>
        <dbReference type="Proteomes" id="UP000606494"/>
    </source>
</evidence>
<dbReference type="RefSeq" id="WP_190311058.1">
    <property type="nucleotide sequence ID" value="NZ_JACNYK010000010.1"/>
</dbReference>
<keyword evidence="3" id="KW-1185">Reference proteome</keyword>
<feature type="compositionally biased region" description="Acidic residues" evidence="1">
    <location>
        <begin position="60"/>
        <end position="88"/>
    </location>
</feature>
<evidence type="ECO:0000313" key="2">
    <source>
        <dbReference type="EMBL" id="MBD1427914.1"/>
    </source>
</evidence>
<evidence type="ECO:0000256" key="1">
    <source>
        <dbReference type="SAM" id="MobiDB-lite"/>
    </source>
</evidence>
<gene>
    <name evidence="2" type="ORF">H8B17_20235</name>
</gene>
<dbReference type="Proteomes" id="UP000606494">
    <property type="component" value="Unassembled WGS sequence"/>
</dbReference>
<feature type="compositionally biased region" description="Acidic residues" evidence="1">
    <location>
        <begin position="95"/>
        <end position="107"/>
    </location>
</feature>
<dbReference type="EMBL" id="JACNYK010000010">
    <property type="protein sequence ID" value="MBD1427914.1"/>
    <property type="molecule type" value="Genomic_DNA"/>
</dbReference>
<organism evidence="2 3">
    <name type="scientific">Sphingobacterium arenae</name>
    <dbReference type="NCBI Taxonomy" id="1280598"/>
    <lineage>
        <taxon>Bacteria</taxon>
        <taxon>Pseudomonadati</taxon>
        <taxon>Bacteroidota</taxon>
        <taxon>Sphingobacteriia</taxon>
        <taxon>Sphingobacteriales</taxon>
        <taxon>Sphingobacteriaceae</taxon>
        <taxon>Sphingobacterium</taxon>
    </lineage>
</organism>
<feature type="region of interest" description="Disordered" evidence="1">
    <location>
        <begin position="22"/>
        <end position="138"/>
    </location>
</feature>
<comment type="caution">
    <text evidence="2">The sequence shown here is derived from an EMBL/GenBank/DDBJ whole genome shotgun (WGS) entry which is preliminary data.</text>
</comment>
<proteinExistence type="predicted"/>
<protein>
    <submittedName>
        <fullName evidence="2">Uncharacterized protein</fullName>
    </submittedName>
</protein>
<name>A0ABR7Y9F9_9SPHI</name>
<reference evidence="2 3" key="1">
    <citation type="submission" date="2020-08" db="EMBL/GenBank/DDBJ databases">
        <title>Sphingobacterium sp. DN00404 isolated from aquaculture water.</title>
        <authorList>
            <person name="Zhang M."/>
        </authorList>
    </citation>
    <scope>NUCLEOTIDE SEQUENCE [LARGE SCALE GENOMIC DNA]</scope>
    <source>
        <strain evidence="2 3">KCTC 32294</strain>
    </source>
</reference>